<organism evidence="1 2">
    <name type="scientific">Streptomonospora salina</name>
    <dbReference type="NCBI Taxonomy" id="104205"/>
    <lineage>
        <taxon>Bacteria</taxon>
        <taxon>Bacillati</taxon>
        <taxon>Actinomycetota</taxon>
        <taxon>Actinomycetes</taxon>
        <taxon>Streptosporangiales</taxon>
        <taxon>Nocardiopsidaceae</taxon>
        <taxon>Streptomonospora</taxon>
    </lineage>
</organism>
<keyword evidence="2" id="KW-1185">Reference proteome</keyword>
<sequence>MGEKRDVFCPECEEPVQAQPPRIWACGTDRPAYSHLDGEPLCPVMTGAGYLPAEPVTQVPAE</sequence>
<reference evidence="1 2" key="1">
    <citation type="submission" date="2020-08" db="EMBL/GenBank/DDBJ databases">
        <title>Sequencing the genomes of 1000 actinobacteria strains.</title>
        <authorList>
            <person name="Klenk H.-P."/>
        </authorList>
    </citation>
    <scope>NUCLEOTIDE SEQUENCE [LARGE SCALE GENOMIC DNA]</scope>
    <source>
        <strain evidence="1 2">DSM 44593</strain>
    </source>
</reference>
<dbReference type="EMBL" id="JACHLY010000001">
    <property type="protein sequence ID" value="MBB6000183.1"/>
    <property type="molecule type" value="Genomic_DNA"/>
</dbReference>
<protein>
    <submittedName>
        <fullName evidence="1">Uncharacterized protein</fullName>
    </submittedName>
</protein>
<gene>
    <name evidence="1" type="ORF">HNR25_003934</name>
</gene>
<accession>A0A841EGN1</accession>
<evidence type="ECO:0000313" key="2">
    <source>
        <dbReference type="Proteomes" id="UP000578077"/>
    </source>
</evidence>
<dbReference type="RefSeq" id="WP_184637443.1">
    <property type="nucleotide sequence ID" value="NZ_BAABKT010000029.1"/>
</dbReference>
<proteinExistence type="predicted"/>
<comment type="caution">
    <text evidence="1">The sequence shown here is derived from an EMBL/GenBank/DDBJ whole genome shotgun (WGS) entry which is preliminary data.</text>
</comment>
<dbReference type="Proteomes" id="UP000578077">
    <property type="component" value="Unassembled WGS sequence"/>
</dbReference>
<name>A0A841EGN1_9ACTN</name>
<evidence type="ECO:0000313" key="1">
    <source>
        <dbReference type="EMBL" id="MBB6000183.1"/>
    </source>
</evidence>
<dbReference type="AlphaFoldDB" id="A0A841EGN1"/>